<keyword evidence="3 7" id="KW-0799">Topoisomerase</keyword>
<evidence type="ECO:0000256" key="9">
    <source>
        <dbReference type="SAM" id="MobiDB-lite"/>
    </source>
</evidence>
<feature type="region of interest" description="Disordered" evidence="9">
    <location>
        <begin position="762"/>
        <end position="790"/>
    </location>
</feature>
<evidence type="ECO:0000313" key="11">
    <source>
        <dbReference type="EMBL" id="MCG5030500.1"/>
    </source>
</evidence>
<feature type="site" description="Interaction with DNA" evidence="7">
    <location>
        <position position="45"/>
    </location>
</feature>
<dbReference type="PANTHER" id="PTHR43493">
    <property type="entry name" value="DNA GYRASE/TOPOISOMERASE SUBUNIT A"/>
    <property type="match status" value="1"/>
</dbReference>
<dbReference type="Pfam" id="PF00521">
    <property type="entry name" value="DNA_topoisoIV"/>
    <property type="match status" value="1"/>
</dbReference>
<keyword evidence="5 7" id="KW-0472">Membrane</keyword>
<dbReference type="InterPro" id="IPR013758">
    <property type="entry name" value="Topo_IIA_A/C_ab"/>
</dbReference>
<dbReference type="EMBL" id="JAKNCT010000003">
    <property type="protein sequence ID" value="MCG5030500.1"/>
    <property type="molecule type" value="Genomic_DNA"/>
</dbReference>
<comment type="subunit">
    <text evidence="7">Heterotetramer composed of ParC and ParE.</text>
</comment>
<dbReference type="Gene3D" id="3.90.199.10">
    <property type="entry name" value="Topoisomerase II, domain 5"/>
    <property type="match status" value="1"/>
</dbReference>
<dbReference type="Pfam" id="PF03989">
    <property type="entry name" value="DNA_gyraseA_C"/>
    <property type="match status" value="2"/>
</dbReference>
<protein>
    <recommendedName>
        <fullName evidence="7">DNA topoisomerase 4 subunit A</fullName>
        <ecNumber evidence="7">5.6.2.2</ecNumber>
    </recommendedName>
    <alternativeName>
        <fullName evidence="7">Topoisomerase IV subunit A</fullName>
    </alternativeName>
</protein>
<name>A0ABS9MPG8_9BURK</name>
<dbReference type="RefSeq" id="WP_237978229.1">
    <property type="nucleotide sequence ID" value="NZ_JAKNCT010000003.1"/>
</dbReference>
<comment type="subcellular location">
    <subcellularLocation>
        <location evidence="7">Cell membrane</location>
        <topology evidence="7">Peripheral membrane protein</topology>
    </subcellularLocation>
</comment>
<dbReference type="InterPro" id="IPR013760">
    <property type="entry name" value="Topo_IIA-like_dom_sf"/>
</dbReference>
<dbReference type="EC" id="5.6.2.2" evidence="7"/>
<dbReference type="InterPro" id="IPR050220">
    <property type="entry name" value="Type_II_DNA_Topoisomerases"/>
</dbReference>
<evidence type="ECO:0000256" key="7">
    <source>
        <dbReference type="HAMAP-Rule" id="MF_00936"/>
    </source>
</evidence>
<feature type="site" description="Transition state stabilizer" evidence="7">
    <location>
        <position position="125"/>
    </location>
</feature>
<dbReference type="NCBIfam" id="TIGR01062">
    <property type="entry name" value="parC_Gneg"/>
    <property type="match status" value="1"/>
</dbReference>
<evidence type="ECO:0000256" key="6">
    <source>
        <dbReference type="ARBA" id="ARBA00023235"/>
    </source>
</evidence>
<sequence length="790" mass="86397">MGETEADERDEGRLTLARFASRAYLDYAISVVTDRALPNVCDGQKPVQRRILYDMSRELHLTADKNYVKSARVVGDVLGKFHPHGDQSAYDAMVRMAQPFSLRYPLVDGHGNFGSRDGDGPAAMRYTEAKLTKISELLLSELDQDTVDFVPNYDGAFKEPAVLPARLPFVLLNGASGIAVGMATEIPPHNLREVAAACQLLLENPQAGLDEVLAVLPAPDYPGGAQIISQPSVIREIYRTGRGTLRVRARYEFEEMARGQWRLVVTELPPAASSAQVLSEIESITSPRPKAGKKSLTPEQQQAKSAMLALLGHVRDESDKNVPVRLVFEPKTSKVDRDGFVAALFSQTSLECNAPMNLVMIGADGRPRQKPLLEILREWVDFRVKTVRRRTENRLGRLQDRIHVLEGREKVLLNIDEVIRIIRGSDEPKPELMRAFALTDRQAEDILEIKLRQLTRLSEIQIQKELAQCRSEAESLEKLLSSESRLARAVAREIGADAKAYGDDRRTLVQPAQTLQAGPQMVDEPVTIVISRKGYIRTRSGHGHDISLMSYKVGDGPGRAIECRSTDTLIVLSSSGRSYSIAVSQLPGSRGDGLPLSSFIEMEPGAEVAGMLCGPAEQPVFLASTLGCGFISKLGDMPARVKAGKAFLRVDDGRALEPKLIGADQTLIAVLSERGRLLVFPIGEVRSLPSGGLGVQLMGLEKGERIVAALPISPSGVVVEGEGRAKKPREEPLSGQRLAEYTLHRTRKGRGVSPRLIRVTGLRELPAKGSPQPEAAAQPSEDEDGNMTLL</sequence>
<dbReference type="CDD" id="cd00187">
    <property type="entry name" value="TOP4c"/>
    <property type="match status" value="1"/>
</dbReference>
<dbReference type="InterPro" id="IPR006691">
    <property type="entry name" value="GyrA/parC_rep"/>
</dbReference>
<organism evidence="11 12">
    <name type="scientific">Mesosutterella porci</name>
    <dbReference type="NCBI Taxonomy" id="2915351"/>
    <lineage>
        <taxon>Bacteria</taxon>
        <taxon>Pseudomonadati</taxon>
        <taxon>Pseudomonadota</taxon>
        <taxon>Betaproteobacteria</taxon>
        <taxon>Burkholderiales</taxon>
        <taxon>Sutterellaceae</taxon>
        <taxon>Mesosutterella</taxon>
    </lineage>
</organism>
<evidence type="ECO:0000256" key="1">
    <source>
        <dbReference type="ARBA" id="ARBA00000185"/>
    </source>
</evidence>
<feature type="site" description="Interaction with DNA" evidence="7">
    <location>
        <position position="84"/>
    </location>
</feature>
<dbReference type="HAMAP" id="MF_00936">
    <property type="entry name" value="ParC_type1"/>
    <property type="match status" value="1"/>
</dbReference>
<dbReference type="InterPro" id="IPR005742">
    <property type="entry name" value="TopoIV_A_Gneg"/>
</dbReference>
<reference evidence="11 12" key="1">
    <citation type="submission" date="2022-02" db="EMBL/GenBank/DDBJ databases">
        <title>Mesosutterella porci, a novel member of the family Sutterellaceae from pig feces.</title>
        <authorList>
            <person name="Wylensek D."/>
            <person name="Clavel T."/>
        </authorList>
    </citation>
    <scope>NUCLEOTIDE SEQUENCE [LARGE SCALE GENOMIC DNA]</scope>
    <source>
        <strain evidence="12">oilRF-744-wt-GAM-9</strain>
    </source>
</reference>
<comment type="caution">
    <text evidence="11">The sequence shown here is derived from an EMBL/GenBank/DDBJ whole genome shotgun (WGS) entry which is preliminary data.</text>
</comment>
<keyword evidence="12" id="KW-1185">Reference proteome</keyword>
<feature type="site" description="Interaction with DNA" evidence="7">
    <location>
        <position position="82"/>
    </location>
</feature>
<evidence type="ECO:0000256" key="4">
    <source>
        <dbReference type="ARBA" id="ARBA00023125"/>
    </source>
</evidence>
<dbReference type="Gene3D" id="1.10.268.10">
    <property type="entry name" value="Topoisomerase, domain 3"/>
    <property type="match status" value="1"/>
</dbReference>
<keyword evidence="2 7" id="KW-1003">Cell membrane</keyword>
<dbReference type="Gene3D" id="2.120.10.90">
    <property type="entry name" value="DNA gyrase/topoisomerase IV, subunit A, C-terminal"/>
    <property type="match status" value="1"/>
</dbReference>
<dbReference type="Gene3D" id="3.30.1360.40">
    <property type="match status" value="1"/>
</dbReference>
<accession>A0ABS9MPG8</accession>
<dbReference type="SMART" id="SM00434">
    <property type="entry name" value="TOP4c"/>
    <property type="match status" value="1"/>
</dbReference>
<evidence type="ECO:0000256" key="2">
    <source>
        <dbReference type="ARBA" id="ARBA00022475"/>
    </source>
</evidence>
<dbReference type="InterPro" id="IPR013757">
    <property type="entry name" value="Topo_IIA_A_a_sf"/>
</dbReference>
<dbReference type="InterPro" id="IPR002205">
    <property type="entry name" value="Topo_IIA_dom_A"/>
</dbReference>
<evidence type="ECO:0000313" key="12">
    <source>
        <dbReference type="Proteomes" id="UP001297600"/>
    </source>
</evidence>
<proteinExistence type="inferred from homology"/>
<keyword evidence="6 7" id="KW-0413">Isomerase</keyword>
<evidence type="ECO:0000256" key="5">
    <source>
        <dbReference type="ARBA" id="ARBA00023136"/>
    </source>
</evidence>
<evidence type="ECO:0000256" key="3">
    <source>
        <dbReference type="ARBA" id="ARBA00023029"/>
    </source>
</evidence>
<gene>
    <name evidence="7 11" type="primary">parC</name>
    <name evidence="11" type="ORF">MAF45_03445</name>
</gene>
<dbReference type="SUPFAM" id="SSF101904">
    <property type="entry name" value="GyrA/ParC C-terminal domain-like"/>
    <property type="match status" value="1"/>
</dbReference>
<dbReference type="InterPro" id="IPR035516">
    <property type="entry name" value="Gyrase/topoIV_suA_C"/>
</dbReference>
<feature type="active site" description="O-(5'-phospho-DNA)-tyrosine intermediate" evidence="7 8">
    <location>
        <position position="126"/>
    </location>
</feature>
<dbReference type="PROSITE" id="PS52040">
    <property type="entry name" value="TOPO_IIA"/>
    <property type="match status" value="1"/>
</dbReference>
<dbReference type="PANTHER" id="PTHR43493:SF1">
    <property type="entry name" value="DNA TOPOISOMERASE 4 SUBUNIT A"/>
    <property type="match status" value="1"/>
</dbReference>
<dbReference type="SUPFAM" id="SSF56719">
    <property type="entry name" value="Type II DNA topoisomerase"/>
    <property type="match status" value="1"/>
</dbReference>
<evidence type="ECO:0000259" key="10">
    <source>
        <dbReference type="PROSITE" id="PS52040"/>
    </source>
</evidence>
<evidence type="ECO:0000256" key="8">
    <source>
        <dbReference type="PROSITE-ProRule" id="PRU01384"/>
    </source>
</evidence>
<comment type="catalytic activity">
    <reaction evidence="1 7 8">
        <text>ATP-dependent breakage, passage and rejoining of double-stranded DNA.</text>
        <dbReference type="EC" id="5.6.2.2"/>
    </reaction>
</comment>
<dbReference type="Proteomes" id="UP001297600">
    <property type="component" value="Unassembled WGS sequence"/>
</dbReference>
<keyword evidence="4 7" id="KW-0238">DNA-binding</keyword>
<comment type="function">
    <text evidence="7">Topoisomerase IV is essential for chromosome segregation. It relaxes supercoiled DNA. Performs the decatenation events required during the replication of a circular DNA molecule.</text>
</comment>
<feature type="compositionally biased region" description="Acidic residues" evidence="9">
    <location>
        <begin position="780"/>
        <end position="790"/>
    </location>
</feature>
<dbReference type="NCBIfam" id="NF004044">
    <property type="entry name" value="PRK05561.1"/>
    <property type="match status" value="1"/>
</dbReference>
<comment type="similarity">
    <text evidence="7">Belongs to the type II topoisomerase GyrA/ParC subunit family. ParC type 1 subfamily.</text>
</comment>
<feature type="domain" description="Topo IIA-type catalytic" evidence="10">
    <location>
        <begin position="37"/>
        <end position="526"/>
    </location>
</feature>
<dbReference type="GO" id="GO:0003918">
    <property type="term" value="F:DNA topoisomerase type II (double strand cut, ATP-hydrolyzing) activity"/>
    <property type="evidence" value="ECO:0007669"/>
    <property type="project" value="UniProtKB-EC"/>
</dbReference>